<comment type="caution">
    <text evidence="2">The sequence shown here is derived from an EMBL/GenBank/DDBJ whole genome shotgun (WGS) entry which is preliminary data.</text>
</comment>
<evidence type="ECO:0000313" key="3">
    <source>
        <dbReference type="Proteomes" id="UP000324091"/>
    </source>
</evidence>
<name>A0A5C6PIA7_9TELE</name>
<dbReference type="Proteomes" id="UP000324091">
    <property type="component" value="Chromosome 11"/>
</dbReference>
<proteinExistence type="predicted"/>
<evidence type="ECO:0000313" key="2">
    <source>
        <dbReference type="EMBL" id="TWW78626.1"/>
    </source>
</evidence>
<gene>
    <name evidence="2" type="ORF">D4764_11G0007470</name>
</gene>
<organism evidence="2 3">
    <name type="scientific">Takifugu flavidus</name>
    <name type="common">sansaifugu</name>
    <dbReference type="NCBI Taxonomy" id="433684"/>
    <lineage>
        <taxon>Eukaryota</taxon>
        <taxon>Metazoa</taxon>
        <taxon>Chordata</taxon>
        <taxon>Craniata</taxon>
        <taxon>Vertebrata</taxon>
        <taxon>Euteleostomi</taxon>
        <taxon>Actinopterygii</taxon>
        <taxon>Neopterygii</taxon>
        <taxon>Teleostei</taxon>
        <taxon>Neoteleostei</taxon>
        <taxon>Acanthomorphata</taxon>
        <taxon>Eupercaria</taxon>
        <taxon>Tetraodontiformes</taxon>
        <taxon>Tetradontoidea</taxon>
        <taxon>Tetraodontidae</taxon>
        <taxon>Takifugu</taxon>
    </lineage>
</organism>
<dbReference type="AlphaFoldDB" id="A0A5C6PIA7"/>
<dbReference type="EMBL" id="RHFK02000003">
    <property type="protein sequence ID" value="TWW78626.1"/>
    <property type="molecule type" value="Genomic_DNA"/>
</dbReference>
<feature type="region of interest" description="Disordered" evidence="1">
    <location>
        <begin position="45"/>
        <end position="77"/>
    </location>
</feature>
<keyword evidence="3" id="KW-1185">Reference proteome</keyword>
<evidence type="ECO:0000256" key="1">
    <source>
        <dbReference type="SAM" id="MobiDB-lite"/>
    </source>
</evidence>
<protein>
    <submittedName>
        <fullName evidence="2">Uncharacterized protein</fullName>
    </submittedName>
</protein>
<feature type="compositionally biased region" description="Polar residues" evidence="1">
    <location>
        <begin position="45"/>
        <end position="55"/>
    </location>
</feature>
<accession>A0A5C6PIA7</accession>
<reference evidence="2 3" key="1">
    <citation type="submission" date="2019-04" db="EMBL/GenBank/DDBJ databases">
        <title>Chromosome genome assembly for Takifugu flavidus.</title>
        <authorList>
            <person name="Xiao S."/>
        </authorList>
    </citation>
    <scope>NUCLEOTIDE SEQUENCE [LARGE SCALE GENOMIC DNA]</scope>
    <source>
        <strain evidence="2">HTHZ2018</strain>
        <tissue evidence="2">Muscle</tissue>
    </source>
</reference>
<sequence>MGQRFAPSYANLYMSEWEREALTKCPLLPTLYLRYLDDILSSTFSHTQSATSSSRGLKPTTAELGDRGEWNGYGSIN</sequence>